<dbReference type="PANTHER" id="PTHR36442:SF1">
    <property type="entry name" value="CYCLIC-DI-AMP PHOSPHODIESTERASE PGPH"/>
    <property type="match status" value="1"/>
</dbReference>
<dbReference type="Gene3D" id="1.10.3210.10">
    <property type="entry name" value="Hypothetical protein af1432"/>
    <property type="match status" value="1"/>
</dbReference>
<keyword evidence="5" id="KW-1185">Reference proteome</keyword>
<dbReference type="PANTHER" id="PTHR36442">
    <property type="entry name" value="CYCLIC-DI-AMP PHOSPHODIESTERASE PGPH"/>
    <property type="match status" value="1"/>
</dbReference>
<dbReference type="InterPro" id="IPR052722">
    <property type="entry name" value="PgpH_phosphodiesterase"/>
</dbReference>
<organism evidence="4 5">
    <name type="scientific">Amphibacillus marinus</name>
    <dbReference type="NCBI Taxonomy" id="872970"/>
    <lineage>
        <taxon>Bacteria</taxon>
        <taxon>Bacillati</taxon>
        <taxon>Bacillota</taxon>
        <taxon>Bacilli</taxon>
        <taxon>Bacillales</taxon>
        <taxon>Bacillaceae</taxon>
        <taxon>Amphibacillus</taxon>
    </lineage>
</organism>
<feature type="transmembrane region" description="Helical" evidence="2">
    <location>
        <begin position="280"/>
        <end position="302"/>
    </location>
</feature>
<dbReference type="InterPro" id="IPR011624">
    <property type="entry name" value="Metal-dep_PHydrolase_7TM_extra"/>
</dbReference>
<keyword evidence="2" id="KW-1133">Transmembrane helix</keyword>
<dbReference type="InterPro" id="IPR006674">
    <property type="entry name" value="HD_domain"/>
</dbReference>
<dbReference type="SUPFAM" id="SSF109604">
    <property type="entry name" value="HD-domain/PDEase-like"/>
    <property type="match status" value="1"/>
</dbReference>
<evidence type="ECO:0000313" key="4">
    <source>
        <dbReference type="EMBL" id="SEN56404.1"/>
    </source>
</evidence>
<gene>
    <name evidence="4" type="ORF">SAMN04488134_101366</name>
</gene>
<feature type="region of interest" description="Disordered" evidence="1">
    <location>
        <begin position="105"/>
        <end position="130"/>
    </location>
</feature>
<dbReference type="Pfam" id="PF01966">
    <property type="entry name" value="HD"/>
    <property type="match status" value="1"/>
</dbReference>
<dbReference type="OrthoDB" id="9806952at2"/>
<feature type="transmembrane region" description="Helical" evidence="2">
    <location>
        <begin position="389"/>
        <end position="408"/>
    </location>
</feature>
<feature type="transmembrane region" description="Helical" evidence="2">
    <location>
        <begin position="450"/>
        <end position="471"/>
    </location>
</feature>
<dbReference type="CDD" id="cd00077">
    <property type="entry name" value="HDc"/>
    <property type="match status" value="1"/>
</dbReference>
<protein>
    <recommendedName>
        <fullName evidence="3">HD/PDEase domain-containing protein</fullName>
    </recommendedName>
</protein>
<evidence type="ECO:0000256" key="2">
    <source>
        <dbReference type="SAM" id="Phobius"/>
    </source>
</evidence>
<dbReference type="RefSeq" id="WP_091494127.1">
    <property type="nucleotide sequence ID" value="NZ_FODJ01000001.1"/>
</dbReference>
<evidence type="ECO:0000313" key="5">
    <source>
        <dbReference type="Proteomes" id="UP000199300"/>
    </source>
</evidence>
<proteinExistence type="predicted"/>
<reference evidence="4 5" key="1">
    <citation type="submission" date="2016-10" db="EMBL/GenBank/DDBJ databases">
        <authorList>
            <person name="de Groot N.N."/>
        </authorList>
    </citation>
    <scope>NUCLEOTIDE SEQUENCE [LARGE SCALE GENOMIC DNA]</scope>
    <source>
        <strain evidence="4 5">CGMCC 1.10434</strain>
    </source>
</reference>
<keyword evidence="2" id="KW-0812">Transmembrane</keyword>
<sequence length="716" mass="80741">MKFNLTKLSALNKGIQLIIALVIIALSIFVSTLSNVYTETYEIERFTNAPETIRSPITIEDTRETERRQREALQSVEDRYVILHDITLEQMEYIDELFDAVTSVNQPNEREQLEDDEGSDGEQEIERSTSEKLQELRQIVSTDLIEALSDDELTVFIGMSDNQKEVGYELLTTTLFEIFNEGIRREQVANATGQLQQRFQFSSLNNELKEALVSLGEFSIIENSFFSIEQTMEAENQAISNVEPALIRAGEVIVNEGQTITNEIYDKLTLVGLLNSDRNIFPILGLLIFTLLLTGLLAYSFLNYLSDEQRELKGLIALTLIVFITISIMKFISLFTTDANQLYLLMPIAAASMLIKILFKERLAILFSIMFAILATIIFNGQIPGSLNLQAGIYLLFAQLSSIITLMTIKDRSAVLKTSLATGIVNVLVILGFLFLSYESYHIRDILLYGSYGFVAALISGIVTIGALPFFESILRILSDTKLLALSNPNHPLLRKILTDAPGTYHHSVMVANLSEAACEAIGANGLLARVAAYYHDLGKTRHPHYYIENQMGMRNPHDFLTPRQSASIILAHPYDGVAILQKKKLPKEIIDIAEQHHGTSLLKYFYYKEKEHNKEIAEQEFRYNGPKPQTKESAVISICDSVEAAVRSIDEPTKDKINQLIDSIVKDRLQDGQFDDSALTFNELKHIKQTISETLNGMYHSRIQYPDQSKSVEEE</sequence>
<dbReference type="STRING" id="872970.SAMN04488134_101366"/>
<feature type="transmembrane region" description="Helical" evidence="2">
    <location>
        <begin position="314"/>
        <end position="335"/>
    </location>
</feature>
<feature type="transmembrane region" description="Helical" evidence="2">
    <location>
        <begin position="341"/>
        <end position="359"/>
    </location>
</feature>
<dbReference type="SMART" id="SM00471">
    <property type="entry name" value="HDc"/>
    <property type="match status" value="1"/>
</dbReference>
<evidence type="ECO:0000259" key="3">
    <source>
        <dbReference type="SMART" id="SM00471"/>
    </source>
</evidence>
<dbReference type="NCBIfam" id="TIGR00277">
    <property type="entry name" value="HDIG"/>
    <property type="match status" value="1"/>
</dbReference>
<name>A0A1H8HK17_9BACI</name>
<accession>A0A1H8HK17</accession>
<feature type="compositionally biased region" description="Acidic residues" evidence="1">
    <location>
        <begin position="112"/>
        <end position="123"/>
    </location>
</feature>
<dbReference type="AlphaFoldDB" id="A0A1H8HK17"/>
<feature type="transmembrane region" description="Helical" evidence="2">
    <location>
        <begin position="420"/>
        <end position="438"/>
    </location>
</feature>
<dbReference type="Pfam" id="PF07698">
    <property type="entry name" value="7TM-7TMR_HD"/>
    <property type="match status" value="1"/>
</dbReference>
<dbReference type="InterPro" id="IPR006675">
    <property type="entry name" value="HDIG_dom"/>
</dbReference>
<dbReference type="Pfam" id="PF07697">
    <property type="entry name" value="7TMR-HDED"/>
    <property type="match status" value="1"/>
</dbReference>
<evidence type="ECO:0000256" key="1">
    <source>
        <dbReference type="SAM" id="MobiDB-lite"/>
    </source>
</evidence>
<dbReference type="InterPro" id="IPR003607">
    <property type="entry name" value="HD/PDEase_dom"/>
</dbReference>
<dbReference type="EMBL" id="FODJ01000001">
    <property type="protein sequence ID" value="SEN56404.1"/>
    <property type="molecule type" value="Genomic_DNA"/>
</dbReference>
<keyword evidence="2" id="KW-0472">Membrane</keyword>
<feature type="transmembrane region" description="Helical" evidence="2">
    <location>
        <begin position="364"/>
        <end position="383"/>
    </location>
</feature>
<dbReference type="Proteomes" id="UP000199300">
    <property type="component" value="Unassembled WGS sequence"/>
</dbReference>
<dbReference type="InterPro" id="IPR011621">
    <property type="entry name" value="Metal-dep_PHydrolase_7TM_intra"/>
</dbReference>
<feature type="domain" description="HD/PDEase" evidence="3">
    <location>
        <begin position="500"/>
        <end position="655"/>
    </location>
</feature>